<dbReference type="HOGENOM" id="CLU_1950859_0_0_1"/>
<evidence type="ECO:0000313" key="1">
    <source>
        <dbReference type="EMBL" id="EKC24496.1"/>
    </source>
</evidence>
<name>K1QSC3_MAGGI</name>
<organism evidence="1">
    <name type="scientific">Magallana gigas</name>
    <name type="common">Pacific oyster</name>
    <name type="synonym">Crassostrea gigas</name>
    <dbReference type="NCBI Taxonomy" id="29159"/>
    <lineage>
        <taxon>Eukaryota</taxon>
        <taxon>Metazoa</taxon>
        <taxon>Spiralia</taxon>
        <taxon>Lophotrochozoa</taxon>
        <taxon>Mollusca</taxon>
        <taxon>Bivalvia</taxon>
        <taxon>Autobranchia</taxon>
        <taxon>Pteriomorphia</taxon>
        <taxon>Ostreida</taxon>
        <taxon>Ostreoidea</taxon>
        <taxon>Ostreidae</taxon>
        <taxon>Magallana</taxon>
    </lineage>
</organism>
<proteinExistence type="predicted"/>
<reference evidence="1" key="1">
    <citation type="journal article" date="2012" name="Nature">
        <title>The oyster genome reveals stress adaptation and complexity of shell formation.</title>
        <authorList>
            <person name="Zhang G."/>
            <person name="Fang X."/>
            <person name="Guo X."/>
            <person name="Li L."/>
            <person name="Luo R."/>
            <person name="Xu F."/>
            <person name="Yang P."/>
            <person name="Zhang L."/>
            <person name="Wang X."/>
            <person name="Qi H."/>
            <person name="Xiong Z."/>
            <person name="Que H."/>
            <person name="Xie Y."/>
            <person name="Holland P.W."/>
            <person name="Paps J."/>
            <person name="Zhu Y."/>
            <person name="Wu F."/>
            <person name="Chen Y."/>
            <person name="Wang J."/>
            <person name="Peng C."/>
            <person name="Meng J."/>
            <person name="Yang L."/>
            <person name="Liu J."/>
            <person name="Wen B."/>
            <person name="Zhang N."/>
            <person name="Huang Z."/>
            <person name="Zhu Q."/>
            <person name="Feng Y."/>
            <person name="Mount A."/>
            <person name="Hedgecock D."/>
            <person name="Xu Z."/>
            <person name="Liu Y."/>
            <person name="Domazet-Loso T."/>
            <person name="Du Y."/>
            <person name="Sun X."/>
            <person name="Zhang S."/>
            <person name="Liu B."/>
            <person name="Cheng P."/>
            <person name="Jiang X."/>
            <person name="Li J."/>
            <person name="Fan D."/>
            <person name="Wang W."/>
            <person name="Fu W."/>
            <person name="Wang T."/>
            <person name="Wang B."/>
            <person name="Zhang J."/>
            <person name="Peng Z."/>
            <person name="Li Y."/>
            <person name="Li N."/>
            <person name="Wang J."/>
            <person name="Chen M."/>
            <person name="He Y."/>
            <person name="Tan F."/>
            <person name="Song X."/>
            <person name="Zheng Q."/>
            <person name="Huang R."/>
            <person name="Yang H."/>
            <person name="Du X."/>
            <person name="Chen L."/>
            <person name="Yang M."/>
            <person name="Gaffney P.M."/>
            <person name="Wang S."/>
            <person name="Luo L."/>
            <person name="She Z."/>
            <person name="Ming Y."/>
            <person name="Huang W."/>
            <person name="Zhang S."/>
            <person name="Huang B."/>
            <person name="Zhang Y."/>
            <person name="Qu T."/>
            <person name="Ni P."/>
            <person name="Miao G."/>
            <person name="Wang J."/>
            <person name="Wang Q."/>
            <person name="Steinberg C.E."/>
            <person name="Wang H."/>
            <person name="Li N."/>
            <person name="Qian L."/>
            <person name="Zhang G."/>
            <person name="Li Y."/>
            <person name="Yang H."/>
            <person name="Liu X."/>
            <person name="Wang J."/>
            <person name="Yin Y."/>
            <person name="Wang J."/>
        </authorList>
    </citation>
    <scope>NUCLEOTIDE SEQUENCE [LARGE SCALE GENOMIC DNA]</scope>
    <source>
        <strain evidence="1">05x7-T-G4-1.051#20</strain>
    </source>
</reference>
<dbReference type="AlphaFoldDB" id="K1QSC3"/>
<accession>K1QSC3</accession>
<dbReference type="EMBL" id="JH817298">
    <property type="protein sequence ID" value="EKC24496.1"/>
    <property type="molecule type" value="Genomic_DNA"/>
</dbReference>
<gene>
    <name evidence="1" type="ORF">CGI_10019599</name>
</gene>
<dbReference type="InParanoid" id="K1QSC3"/>
<sequence length="129" mass="14706">MVVLETDVLIFVSYSNESTTFHKVHFDEVLWERILGEATELYDKHGIVKHTRSRPQLKSLKELLSSFVKTNVEFLCEVPSLHMIDSMLSVRLTPSSPFNKACPVDRAERECSQDDIISTASLGVTLFQF</sequence>
<protein>
    <submittedName>
        <fullName evidence="1">Uncharacterized protein</fullName>
    </submittedName>
</protein>